<organism evidence="1">
    <name type="scientific">marine sediment metagenome</name>
    <dbReference type="NCBI Taxonomy" id="412755"/>
    <lineage>
        <taxon>unclassified sequences</taxon>
        <taxon>metagenomes</taxon>
        <taxon>ecological metagenomes</taxon>
    </lineage>
</organism>
<name>X1KVT4_9ZZZZ</name>
<protein>
    <submittedName>
        <fullName evidence="1">Uncharacterized protein</fullName>
    </submittedName>
</protein>
<sequence length="243" mass="28062">MKFPNNNMNFIKKIFEDKIDNLVHLQFQKFSKGEFSNRALIKAKCSGNKYTIFTSAEFANELVRGIAEKLGSEKTKVTGAIISTNDLKNEIEFKGIKQFQGVKKYLIEKEMSGNEIVSLMERFPKVFFALSFEIPQQKIKLKIKPKAPKSSKSKNKDEIPKPDFCKLVTEDSEIGREFIFEKPDFKEANITHTFIIDEIIISDELKQSNDFARIREESKRKGRVIRKAIIDGHEIINEKEFVA</sequence>
<dbReference type="AlphaFoldDB" id="X1KVT4"/>
<proteinExistence type="predicted"/>
<reference evidence="1" key="1">
    <citation type="journal article" date="2014" name="Front. Microbiol.">
        <title>High frequency of phylogenetically diverse reductive dehalogenase-homologous genes in deep subseafloor sedimentary metagenomes.</title>
        <authorList>
            <person name="Kawai M."/>
            <person name="Futagami T."/>
            <person name="Toyoda A."/>
            <person name="Takaki Y."/>
            <person name="Nishi S."/>
            <person name="Hori S."/>
            <person name="Arai W."/>
            <person name="Tsubouchi T."/>
            <person name="Morono Y."/>
            <person name="Uchiyama I."/>
            <person name="Ito T."/>
            <person name="Fujiyama A."/>
            <person name="Inagaki F."/>
            <person name="Takami H."/>
        </authorList>
    </citation>
    <scope>NUCLEOTIDE SEQUENCE</scope>
    <source>
        <strain evidence="1">Expedition CK06-06</strain>
    </source>
</reference>
<dbReference type="EMBL" id="BARV01006319">
    <property type="protein sequence ID" value="GAI11197.1"/>
    <property type="molecule type" value="Genomic_DNA"/>
</dbReference>
<gene>
    <name evidence="1" type="ORF">S06H3_12943</name>
</gene>
<evidence type="ECO:0000313" key="1">
    <source>
        <dbReference type="EMBL" id="GAI11197.1"/>
    </source>
</evidence>
<comment type="caution">
    <text evidence="1">The sequence shown here is derived from an EMBL/GenBank/DDBJ whole genome shotgun (WGS) entry which is preliminary data.</text>
</comment>
<accession>X1KVT4</accession>